<gene>
    <name evidence="1" type="ORF">C1645_744649</name>
</gene>
<protein>
    <submittedName>
        <fullName evidence="1">Uncharacterized protein</fullName>
    </submittedName>
</protein>
<name>A0A397S6Z5_9GLOM</name>
<dbReference type="EMBL" id="QKYT01000820">
    <property type="protein sequence ID" value="RIA81272.1"/>
    <property type="molecule type" value="Genomic_DNA"/>
</dbReference>
<dbReference type="AlphaFoldDB" id="A0A397S6Z5"/>
<sequence length="145" mass="16955">MRHNLYTTPRIHMHNCPFRLWSSINMKYAQYVMFSIFSRRQEFILHNCPFRLWSRNSTVQSPENFDDWVDKNFKVYDDAVKNLIKTMGLCKEAYLNDTSIEISNGSIDARLYLVVTKKLDDGGYDIGVGITTYSAEGTDWYITEG</sequence>
<keyword evidence="2" id="KW-1185">Reference proteome</keyword>
<comment type="caution">
    <text evidence="1">The sequence shown here is derived from an EMBL/GenBank/DDBJ whole genome shotgun (WGS) entry which is preliminary data.</text>
</comment>
<reference evidence="1 2" key="1">
    <citation type="submission" date="2018-06" db="EMBL/GenBank/DDBJ databases">
        <title>Comparative genomics reveals the genomic features of Rhizophagus irregularis, R. cerebriforme, R. diaphanum and Gigaspora rosea, and their symbiotic lifestyle signature.</title>
        <authorList>
            <person name="Morin E."/>
            <person name="San Clemente H."/>
            <person name="Chen E.C.H."/>
            <person name="De La Providencia I."/>
            <person name="Hainaut M."/>
            <person name="Kuo A."/>
            <person name="Kohler A."/>
            <person name="Murat C."/>
            <person name="Tang N."/>
            <person name="Roy S."/>
            <person name="Loubradou J."/>
            <person name="Henrissat B."/>
            <person name="Grigoriev I.V."/>
            <person name="Corradi N."/>
            <person name="Roux C."/>
            <person name="Martin F.M."/>
        </authorList>
    </citation>
    <scope>NUCLEOTIDE SEQUENCE [LARGE SCALE GENOMIC DNA]</scope>
    <source>
        <strain evidence="1 2">DAOM 227022</strain>
    </source>
</reference>
<proteinExistence type="predicted"/>
<evidence type="ECO:0000313" key="2">
    <source>
        <dbReference type="Proteomes" id="UP000265703"/>
    </source>
</evidence>
<evidence type="ECO:0000313" key="1">
    <source>
        <dbReference type="EMBL" id="RIA81272.1"/>
    </source>
</evidence>
<organism evidence="1 2">
    <name type="scientific">Glomus cerebriforme</name>
    <dbReference type="NCBI Taxonomy" id="658196"/>
    <lineage>
        <taxon>Eukaryota</taxon>
        <taxon>Fungi</taxon>
        <taxon>Fungi incertae sedis</taxon>
        <taxon>Mucoromycota</taxon>
        <taxon>Glomeromycotina</taxon>
        <taxon>Glomeromycetes</taxon>
        <taxon>Glomerales</taxon>
        <taxon>Glomeraceae</taxon>
        <taxon>Glomus</taxon>
    </lineage>
</organism>
<accession>A0A397S6Z5</accession>
<dbReference type="Proteomes" id="UP000265703">
    <property type="component" value="Unassembled WGS sequence"/>
</dbReference>